<accession>A0A0A9BEX2</accession>
<reference evidence="1" key="1">
    <citation type="submission" date="2014-09" db="EMBL/GenBank/DDBJ databases">
        <authorList>
            <person name="Magalhaes I.L.F."/>
            <person name="Oliveira U."/>
            <person name="Santos F.R."/>
            <person name="Vidigal T.H.D.A."/>
            <person name="Brescovit A.D."/>
            <person name="Santos A.J."/>
        </authorList>
    </citation>
    <scope>NUCLEOTIDE SEQUENCE</scope>
    <source>
        <tissue evidence="1">Shoot tissue taken approximately 20 cm above the soil surface</tissue>
    </source>
</reference>
<proteinExistence type="predicted"/>
<name>A0A0A9BEX2_ARUDO</name>
<evidence type="ECO:0000313" key="1">
    <source>
        <dbReference type="EMBL" id="JAD59785.1"/>
    </source>
</evidence>
<dbReference type="EMBL" id="GBRH01238110">
    <property type="protein sequence ID" value="JAD59785.1"/>
    <property type="molecule type" value="Transcribed_RNA"/>
</dbReference>
<dbReference type="AlphaFoldDB" id="A0A0A9BEX2"/>
<sequence length="23" mass="2863">MKFHSICVLIFTEIVRYSDYKNR</sequence>
<protein>
    <submittedName>
        <fullName evidence="1">Uncharacterized protein</fullName>
    </submittedName>
</protein>
<reference evidence="1" key="2">
    <citation type="journal article" date="2015" name="Data Brief">
        <title>Shoot transcriptome of the giant reed, Arundo donax.</title>
        <authorList>
            <person name="Barrero R.A."/>
            <person name="Guerrero F.D."/>
            <person name="Moolhuijzen P."/>
            <person name="Goolsby J.A."/>
            <person name="Tidwell J."/>
            <person name="Bellgard S.E."/>
            <person name="Bellgard M.I."/>
        </authorList>
    </citation>
    <scope>NUCLEOTIDE SEQUENCE</scope>
    <source>
        <tissue evidence="1">Shoot tissue taken approximately 20 cm above the soil surface</tissue>
    </source>
</reference>
<organism evidence="1">
    <name type="scientific">Arundo donax</name>
    <name type="common">Giant reed</name>
    <name type="synonym">Donax arundinaceus</name>
    <dbReference type="NCBI Taxonomy" id="35708"/>
    <lineage>
        <taxon>Eukaryota</taxon>
        <taxon>Viridiplantae</taxon>
        <taxon>Streptophyta</taxon>
        <taxon>Embryophyta</taxon>
        <taxon>Tracheophyta</taxon>
        <taxon>Spermatophyta</taxon>
        <taxon>Magnoliopsida</taxon>
        <taxon>Liliopsida</taxon>
        <taxon>Poales</taxon>
        <taxon>Poaceae</taxon>
        <taxon>PACMAD clade</taxon>
        <taxon>Arundinoideae</taxon>
        <taxon>Arundineae</taxon>
        <taxon>Arundo</taxon>
    </lineage>
</organism>